<dbReference type="PANTHER" id="PTHR46663">
    <property type="entry name" value="DIGUANYLATE CYCLASE DGCT-RELATED"/>
    <property type="match status" value="1"/>
</dbReference>
<dbReference type="EMBL" id="MLJW01000001">
    <property type="protein sequence ID" value="OIR19877.1"/>
    <property type="molecule type" value="Genomic_DNA"/>
</dbReference>
<evidence type="ECO:0000259" key="2">
    <source>
        <dbReference type="PROSITE" id="PS50887"/>
    </source>
</evidence>
<feature type="transmembrane region" description="Helical" evidence="1">
    <location>
        <begin position="263"/>
        <end position="284"/>
    </location>
</feature>
<dbReference type="EC" id="3.1.4.52" evidence="3"/>
<dbReference type="FunFam" id="3.30.70.270:FF:000001">
    <property type="entry name" value="Diguanylate cyclase domain protein"/>
    <property type="match status" value="1"/>
</dbReference>
<feature type="transmembrane region" description="Helical" evidence="1">
    <location>
        <begin position="320"/>
        <end position="341"/>
    </location>
</feature>
<dbReference type="PROSITE" id="PS50887">
    <property type="entry name" value="GGDEF"/>
    <property type="match status" value="1"/>
</dbReference>
<keyword evidence="1" id="KW-0812">Transmembrane</keyword>
<feature type="transmembrane region" description="Helical" evidence="1">
    <location>
        <begin position="353"/>
        <end position="374"/>
    </location>
</feature>
<feature type="transmembrane region" description="Helical" evidence="1">
    <location>
        <begin position="229"/>
        <end position="251"/>
    </location>
</feature>
<comment type="caution">
    <text evidence="3">The sequence shown here is derived from an EMBL/GenBank/DDBJ whole genome shotgun (WGS) entry which is preliminary data.</text>
</comment>
<dbReference type="Pfam" id="PF07695">
    <property type="entry name" value="7TMR-DISM_7TM"/>
    <property type="match status" value="1"/>
</dbReference>
<dbReference type="InterPro" id="IPR000160">
    <property type="entry name" value="GGDEF_dom"/>
</dbReference>
<dbReference type="SMART" id="SM00267">
    <property type="entry name" value="GGDEF"/>
    <property type="match status" value="1"/>
</dbReference>
<feature type="transmembrane region" description="Helical" evidence="1">
    <location>
        <begin position="200"/>
        <end position="222"/>
    </location>
</feature>
<organism evidence="3">
    <name type="scientific">mine drainage metagenome</name>
    <dbReference type="NCBI Taxonomy" id="410659"/>
    <lineage>
        <taxon>unclassified sequences</taxon>
        <taxon>metagenomes</taxon>
        <taxon>ecological metagenomes</taxon>
    </lineage>
</organism>
<name>A0A1J5TTU3_9ZZZZ</name>
<dbReference type="CDD" id="cd01949">
    <property type="entry name" value="GGDEF"/>
    <property type="match status" value="1"/>
</dbReference>
<dbReference type="InterPro" id="IPR011623">
    <property type="entry name" value="7TMR_DISM_rcpt_extracell_dom1"/>
</dbReference>
<dbReference type="InterPro" id="IPR011622">
    <property type="entry name" value="7TMR_DISM_rcpt_extracell_dom2"/>
</dbReference>
<evidence type="ECO:0000256" key="1">
    <source>
        <dbReference type="SAM" id="Phobius"/>
    </source>
</evidence>
<dbReference type="SUPFAM" id="SSF55073">
    <property type="entry name" value="Nucleotide cyclase"/>
    <property type="match status" value="1"/>
</dbReference>
<dbReference type="PANTHER" id="PTHR46663:SF3">
    <property type="entry name" value="SLL0267 PROTEIN"/>
    <property type="match status" value="1"/>
</dbReference>
<dbReference type="Gene3D" id="2.60.40.2380">
    <property type="match status" value="1"/>
</dbReference>
<feature type="transmembrane region" description="Helical" evidence="1">
    <location>
        <begin position="380"/>
        <end position="400"/>
    </location>
</feature>
<evidence type="ECO:0000313" key="3">
    <source>
        <dbReference type="EMBL" id="OIR19877.1"/>
    </source>
</evidence>
<feature type="domain" description="GGDEF" evidence="2">
    <location>
        <begin position="469"/>
        <end position="616"/>
    </location>
</feature>
<sequence length="618" mass="67720">MPGNQLADMFTQFASALFDQLYRFSLAVCLLAMSAAHAQPLSLDALPSGSLGGWTDLYAEEGGVLDLAQAQALLHAGKFHSSDRAILSQGIGNKPQWLHLALINPTAVPIPLKLVVGTTWTDRIDAYLVHDGLPPLSWQTGDELARAPGLTQGIGYILSLSFAPGRSDLFLRVASTDPLIFPIELQTAEHAEEQQQRVHYSYGFIFGFMMALAAYNATLFFGLRKRSHLYYAVYLVSLIVLIACYTGHGFAWLWPERPHVQRYAILLAMVIYGCCGLLFASRFLALKEHAPRVLRFVRLFAAAGLVAIAISILLDSQLAAALVAFNFAALFSVSMVLLGLLTMRNSQPSGRYFLIAAIFGMLGAGSTTLAVWGAIPFNAITYHALEFGMVIEATLFALALSYRFNEISGSLVEINALNDQLSAEVTERKKMEEQIRQLAFHDSLTGVPNRRLLLDRLEQAVAASKRKKSYAALVFLDLDNFKPLNDLHGHVVGDLLLMEAATRLQACVRETDTVARFGGDEFVVMLSDLGDDRDASFAQARTVAEKILAAISGPYRFTLAHSEETVADIEHYCTASIGVVVFTDHQGSPDDLIKRGDAAMYQAKMAGRNTIRFFGQPD</sequence>
<dbReference type="InterPro" id="IPR043128">
    <property type="entry name" value="Rev_trsase/Diguanyl_cyclase"/>
</dbReference>
<feature type="transmembrane region" description="Helical" evidence="1">
    <location>
        <begin position="296"/>
        <end position="314"/>
    </location>
</feature>
<dbReference type="Gene3D" id="3.30.70.270">
    <property type="match status" value="1"/>
</dbReference>
<accession>A0A1J5TTU3</accession>
<dbReference type="InterPro" id="IPR029787">
    <property type="entry name" value="Nucleotide_cyclase"/>
</dbReference>
<protein>
    <submittedName>
        <fullName evidence="3">Cyclic di-GMP phosphodiesterase Gmr</fullName>
        <ecNumber evidence="3">3.1.4.52</ecNumber>
    </submittedName>
</protein>
<keyword evidence="3" id="KW-0378">Hydrolase</keyword>
<dbReference type="NCBIfam" id="TIGR00254">
    <property type="entry name" value="GGDEF"/>
    <property type="match status" value="1"/>
</dbReference>
<keyword evidence="1" id="KW-0472">Membrane</keyword>
<dbReference type="Pfam" id="PF00990">
    <property type="entry name" value="GGDEF"/>
    <property type="match status" value="1"/>
</dbReference>
<dbReference type="Pfam" id="PF07696">
    <property type="entry name" value="7TMR-DISMED2"/>
    <property type="match status" value="1"/>
</dbReference>
<dbReference type="InterPro" id="IPR052163">
    <property type="entry name" value="DGC-Regulatory_Protein"/>
</dbReference>
<reference evidence="3" key="1">
    <citation type="submission" date="2016-10" db="EMBL/GenBank/DDBJ databases">
        <title>Sequence of Gallionella enrichment culture.</title>
        <authorList>
            <person name="Poehlein A."/>
            <person name="Muehling M."/>
            <person name="Daniel R."/>
        </authorList>
    </citation>
    <scope>NUCLEOTIDE SEQUENCE</scope>
</reference>
<dbReference type="GO" id="GO:0071111">
    <property type="term" value="F:cyclic-guanylate-specific phosphodiesterase activity"/>
    <property type="evidence" value="ECO:0007669"/>
    <property type="project" value="UniProtKB-EC"/>
</dbReference>
<gene>
    <name evidence="3" type="primary">gmr_7</name>
    <name evidence="3" type="ORF">GALL_07610</name>
</gene>
<dbReference type="AlphaFoldDB" id="A0A1J5TTU3"/>
<proteinExistence type="predicted"/>
<keyword evidence="1" id="KW-1133">Transmembrane helix</keyword>